<accession>A0A6P4XW03</accession>
<dbReference type="PANTHER" id="PTHR24020">
    <property type="entry name" value="COLLAGEN ALPHA"/>
    <property type="match status" value="1"/>
</dbReference>
<evidence type="ECO:0000256" key="2">
    <source>
        <dbReference type="ARBA" id="ARBA00023157"/>
    </source>
</evidence>
<dbReference type="Gene3D" id="3.10.100.10">
    <property type="entry name" value="Mannose-Binding Protein A, subunit A"/>
    <property type="match status" value="1"/>
</dbReference>
<dbReference type="CDD" id="cd00033">
    <property type="entry name" value="CCP"/>
    <property type="match status" value="1"/>
</dbReference>
<evidence type="ECO:0000313" key="7">
    <source>
        <dbReference type="Proteomes" id="UP000515135"/>
    </source>
</evidence>
<keyword evidence="3" id="KW-0768">Sushi</keyword>
<dbReference type="InterPro" id="IPR000436">
    <property type="entry name" value="Sushi_SCR_CCP_dom"/>
</dbReference>
<dbReference type="OrthoDB" id="10256829at2759"/>
<feature type="domain" description="Sushi" evidence="6">
    <location>
        <begin position="411"/>
        <end position="477"/>
    </location>
</feature>
<dbReference type="SMART" id="SM00327">
    <property type="entry name" value="VWA"/>
    <property type="match status" value="1"/>
</dbReference>
<dbReference type="AlphaFoldDB" id="A0A6P4XW03"/>
<dbReference type="Pfam" id="PF00059">
    <property type="entry name" value="Lectin_C"/>
    <property type="match status" value="1"/>
</dbReference>
<evidence type="ECO:0000259" key="5">
    <source>
        <dbReference type="PROSITE" id="PS50234"/>
    </source>
</evidence>
<dbReference type="Proteomes" id="UP000515135">
    <property type="component" value="Unplaced"/>
</dbReference>
<feature type="domain" description="VWFA" evidence="5">
    <location>
        <begin position="485"/>
        <end position="656"/>
    </location>
</feature>
<dbReference type="Pfam" id="PF00092">
    <property type="entry name" value="VWA"/>
    <property type="match status" value="1"/>
</dbReference>
<dbReference type="GeneID" id="109462622"/>
<dbReference type="InterPro" id="IPR035976">
    <property type="entry name" value="Sushi/SCR/CCP_sf"/>
</dbReference>
<organism evidence="7 8">
    <name type="scientific">Branchiostoma belcheri</name>
    <name type="common">Amphioxus</name>
    <dbReference type="NCBI Taxonomy" id="7741"/>
    <lineage>
        <taxon>Eukaryota</taxon>
        <taxon>Metazoa</taxon>
        <taxon>Chordata</taxon>
        <taxon>Cephalochordata</taxon>
        <taxon>Leptocardii</taxon>
        <taxon>Amphioxiformes</taxon>
        <taxon>Branchiostomatidae</taxon>
        <taxon>Branchiostoma</taxon>
    </lineage>
</organism>
<keyword evidence="1" id="KW-0732">Signal</keyword>
<dbReference type="InterPro" id="IPR002035">
    <property type="entry name" value="VWF_A"/>
</dbReference>
<dbReference type="SUPFAM" id="SSF57535">
    <property type="entry name" value="Complement control module/SCR domain"/>
    <property type="match status" value="2"/>
</dbReference>
<dbReference type="InterPro" id="IPR016186">
    <property type="entry name" value="C-type_lectin-like/link_sf"/>
</dbReference>
<keyword evidence="2" id="KW-1015">Disulfide bond</keyword>
<dbReference type="SMART" id="SM00034">
    <property type="entry name" value="CLECT"/>
    <property type="match status" value="1"/>
</dbReference>
<dbReference type="PANTHER" id="PTHR24020:SF87">
    <property type="entry name" value="COLLAGEN ALPHA-1(VI) CHAIN-LIKE"/>
    <property type="match status" value="1"/>
</dbReference>
<feature type="domain" description="C-type lectin" evidence="4">
    <location>
        <begin position="678"/>
        <end position="798"/>
    </location>
</feature>
<sequence length="844" mass="93802">MTRTCENGAWVGAPWTGCREEFAYEAARSAITDAPLDPDVAEEVGSDSFLTDLAAYAEYDGTPLADLPNTDNITIMPERWALTYTKEGVTTGMFLPETRNFDPEVGLPDELPGIAIIALRQSYPLYYEQYLSNMEADYRNSRADVEFDSATYGPDANCSYPPRTDLGGGFALQRIAPTLCRPDDTIEARDPITSVPVKARTGRDIVWEPFNVRTEEVWDEAWVDVDVSRCCESAPPDPLRCVEVICGSQQPPYPDGYQCGYTCTRNCTGYYSTLVTCRDGTWVGKVPNCWPSHCREPEEFDCTTRTDCSAPYLNDCRDPKDYSCALRTGCDPPFIHGETCHYQCDQERGCCGIPPFRNWAVYTCDEPGTPYPSGTMCTYRCRKGCSAIPDTTVATCYNGRWYGNRKWRCKKGCGAPPNPPCTKRFGCAPFYWYGESCYYRCYNNKGGYAMEVTGDAIRTCIKPGVWSGTDLICNCKDREECCLVDIVFVLDYSVSMSGDTTAVKNFVYALVNRFEIGDLDALVGVLRYNTGQMLEFYLNAYNNKPDTLAHISGMTTTPGGGTNTGAALTYVANTMLLETNGNRADAPDVVIVLTDGFSWDSVAGPASVLHSMGVQTFAIGVGSCVSDAQLHDIANCDDHVYKLADFNGLEGITTNIHNQICCDKPTDACPENYERVMANGPCLRFSTDRQNYFQARQTCRDEGGRLVVIKSAALDAFIDNRIQTTYASATWIGLDDLTFPFSQYVWSDGSVLGPTDYDDWFGGSPFPPWPFPCVEIRPQLNYKWINQFCWLLNRYICEKVATPPCCPRPRTYVSDPGYTVSDDHAYRLSPAVQCDAPTEEVPDA</sequence>
<dbReference type="Gene3D" id="3.40.50.410">
    <property type="entry name" value="von Willebrand factor, type A domain"/>
    <property type="match status" value="1"/>
</dbReference>
<dbReference type="InterPro" id="IPR050525">
    <property type="entry name" value="ECM_Assembly_Org"/>
</dbReference>
<evidence type="ECO:0000259" key="4">
    <source>
        <dbReference type="PROSITE" id="PS50041"/>
    </source>
</evidence>
<comment type="caution">
    <text evidence="3">Lacks conserved residue(s) required for the propagation of feature annotation.</text>
</comment>
<reference evidence="8" key="1">
    <citation type="submission" date="2025-08" db="UniProtKB">
        <authorList>
            <consortium name="RefSeq"/>
        </authorList>
    </citation>
    <scope>IDENTIFICATION</scope>
    <source>
        <tissue evidence="8">Gonad</tissue>
    </source>
</reference>
<name>A0A6P4XW03_BRABE</name>
<evidence type="ECO:0000313" key="8">
    <source>
        <dbReference type="RefSeq" id="XP_019614744.1"/>
    </source>
</evidence>
<dbReference type="SUPFAM" id="SSF53300">
    <property type="entry name" value="vWA-like"/>
    <property type="match status" value="1"/>
</dbReference>
<evidence type="ECO:0000256" key="3">
    <source>
        <dbReference type="PROSITE-ProRule" id="PRU00302"/>
    </source>
</evidence>
<dbReference type="InterPro" id="IPR016187">
    <property type="entry name" value="CTDL_fold"/>
</dbReference>
<dbReference type="InterPro" id="IPR001304">
    <property type="entry name" value="C-type_lectin-like"/>
</dbReference>
<dbReference type="InterPro" id="IPR036465">
    <property type="entry name" value="vWFA_dom_sf"/>
</dbReference>
<protein>
    <submittedName>
        <fullName evidence="8">Uncharacterized protein LOC109462622</fullName>
    </submittedName>
</protein>
<proteinExistence type="predicted"/>
<keyword evidence="7" id="KW-1185">Reference proteome</keyword>
<gene>
    <name evidence="8" type="primary">LOC109462622</name>
</gene>
<dbReference type="RefSeq" id="XP_019614744.1">
    <property type="nucleotide sequence ID" value="XM_019759185.1"/>
</dbReference>
<dbReference type="PROSITE" id="PS50234">
    <property type="entry name" value="VWFA"/>
    <property type="match status" value="1"/>
</dbReference>
<dbReference type="PROSITE" id="PS50041">
    <property type="entry name" value="C_TYPE_LECTIN_2"/>
    <property type="match status" value="1"/>
</dbReference>
<dbReference type="CDD" id="cd00037">
    <property type="entry name" value="CLECT"/>
    <property type="match status" value="1"/>
</dbReference>
<evidence type="ECO:0000256" key="1">
    <source>
        <dbReference type="ARBA" id="ARBA00022729"/>
    </source>
</evidence>
<dbReference type="KEGG" id="bbel:109462622"/>
<evidence type="ECO:0000259" key="6">
    <source>
        <dbReference type="PROSITE" id="PS50923"/>
    </source>
</evidence>
<dbReference type="SMART" id="SM00032">
    <property type="entry name" value="CCP"/>
    <property type="match status" value="3"/>
</dbReference>
<dbReference type="PROSITE" id="PS50923">
    <property type="entry name" value="SUSHI"/>
    <property type="match status" value="1"/>
</dbReference>
<dbReference type="SUPFAM" id="SSF56436">
    <property type="entry name" value="C-type lectin-like"/>
    <property type="match status" value="1"/>
</dbReference>